<evidence type="ECO:0000256" key="10">
    <source>
        <dbReference type="ARBA" id="ARBA00032441"/>
    </source>
</evidence>
<evidence type="ECO:0000256" key="9">
    <source>
        <dbReference type="ARBA" id="ARBA00022842"/>
    </source>
</evidence>
<name>A0A841L6H3_9SPHN</name>
<protein>
    <recommendedName>
        <fullName evidence="3">tRNA threonylcarbamoyladenosine biosynthesis protein TsaE</fullName>
    </recommendedName>
    <alternativeName>
        <fullName evidence="10">t(6)A37 threonylcarbamoyladenosine biosynthesis protein TsaE</fullName>
    </alternativeName>
</protein>
<dbReference type="GO" id="GO:0005524">
    <property type="term" value="F:ATP binding"/>
    <property type="evidence" value="ECO:0007669"/>
    <property type="project" value="UniProtKB-KW"/>
</dbReference>
<dbReference type="InterPro" id="IPR027417">
    <property type="entry name" value="P-loop_NTPase"/>
</dbReference>
<dbReference type="GO" id="GO:0005737">
    <property type="term" value="C:cytoplasm"/>
    <property type="evidence" value="ECO:0007669"/>
    <property type="project" value="UniProtKB-SubCell"/>
</dbReference>
<evidence type="ECO:0000313" key="12">
    <source>
        <dbReference type="Proteomes" id="UP000538147"/>
    </source>
</evidence>
<keyword evidence="6" id="KW-0479">Metal-binding</keyword>
<evidence type="ECO:0000256" key="6">
    <source>
        <dbReference type="ARBA" id="ARBA00022723"/>
    </source>
</evidence>
<organism evidence="11 12">
    <name type="scientific">Polymorphobacter multimanifer</name>
    <dbReference type="NCBI Taxonomy" id="1070431"/>
    <lineage>
        <taxon>Bacteria</taxon>
        <taxon>Pseudomonadati</taxon>
        <taxon>Pseudomonadota</taxon>
        <taxon>Alphaproteobacteria</taxon>
        <taxon>Sphingomonadales</taxon>
        <taxon>Sphingosinicellaceae</taxon>
        <taxon>Polymorphobacter</taxon>
    </lineage>
</organism>
<dbReference type="Proteomes" id="UP000538147">
    <property type="component" value="Unassembled WGS sequence"/>
</dbReference>
<comment type="similarity">
    <text evidence="2">Belongs to the TsaE family.</text>
</comment>
<keyword evidence="4" id="KW-0963">Cytoplasm</keyword>
<proteinExistence type="inferred from homology"/>
<comment type="caution">
    <text evidence="11">The sequence shown here is derived from an EMBL/GenBank/DDBJ whole genome shotgun (WGS) entry which is preliminary data.</text>
</comment>
<keyword evidence="7" id="KW-0547">Nucleotide-binding</keyword>
<dbReference type="NCBIfam" id="TIGR00150">
    <property type="entry name" value="T6A_YjeE"/>
    <property type="match status" value="1"/>
</dbReference>
<evidence type="ECO:0000256" key="5">
    <source>
        <dbReference type="ARBA" id="ARBA00022694"/>
    </source>
</evidence>
<evidence type="ECO:0000256" key="8">
    <source>
        <dbReference type="ARBA" id="ARBA00022840"/>
    </source>
</evidence>
<dbReference type="PANTHER" id="PTHR33540">
    <property type="entry name" value="TRNA THREONYLCARBAMOYLADENOSINE BIOSYNTHESIS PROTEIN TSAE"/>
    <property type="match status" value="1"/>
</dbReference>
<evidence type="ECO:0000256" key="7">
    <source>
        <dbReference type="ARBA" id="ARBA00022741"/>
    </source>
</evidence>
<evidence type="ECO:0000256" key="1">
    <source>
        <dbReference type="ARBA" id="ARBA00004496"/>
    </source>
</evidence>
<keyword evidence="5" id="KW-0819">tRNA processing</keyword>
<dbReference type="EMBL" id="JACIIV010000016">
    <property type="protein sequence ID" value="MBB6228204.1"/>
    <property type="molecule type" value="Genomic_DNA"/>
</dbReference>
<dbReference type="AlphaFoldDB" id="A0A841L6H3"/>
<accession>A0A841L6H3</accession>
<keyword evidence="9" id="KW-0460">Magnesium</keyword>
<keyword evidence="8" id="KW-0067">ATP-binding</keyword>
<evidence type="ECO:0000256" key="3">
    <source>
        <dbReference type="ARBA" id="ARBA00019010"/>
    </source>
</evidence>
<dbReference type="SUPFAM" id="SSF52540">
    <property type="entry name" value="P-loop containing nucleoside triphosphate hydrolases"/>
    <property type="match status" value="1"/>
</dbReference>
<dbReference type="RefSeq" id="WP_184200105.1">
    <property type="nucleotide sequence ID" value="NZ_BMOX01000121.1"/>
</dbReference>
<evidence type="ECO:0000256" key="2">
    <source>
        <dbReference type="ARBA" id="ARBA00007599"/>
    </source>
</evidence>
<comment type="subcellular location">
    <subcellularLocation>
        <location evidence="1">Cytoplasm</location>
    </subcellularLocation>
</comment>
<dbReference type="GO" id="GO:0046872">
    <property type="term" value="F:metal ion binding"/>
    <property type="evidence" value="ECO:0007669"/>
    <property type="project" value="UniProtKB-KW"/>
</dbReference>
<evidence type="ECO:0000256" key="4">
    <source>
        <dbReference type="ARBA" id="ARBA00022490"/>
    </source>
</evidence>
<dbReference type="InterPro" id="IPR003442">
    <property type="entry name" value="T6A_TsaE"/>
</dbReference>
<dbReference type="Gene3D" id="3.40.50.300">
    <property type="entry name" value="P-loop containing nucleotide triphosphate hydrolases"/>
    <property type="match status" value="1"/>
</dbReference>
<dbReference type="PANTHER" id="PTHR33540:SF2">
    <property type="entry name" value="TRNA THREONYLCARBAMOYLADENOSINE BIOSYNTHESIS PROTEIN TSAE"/>
    <property type="match status" value="1"/>
</dbReference>
<sequence length="147" mass="15762">MAIDLPDEAATAALGAAMAAVLRAGDVVALSGALGAGKSTLVRSMLRALGWEGEVPSPTFTLVQEYDVTPPVWHIDLYRLNGPDEADALGLFETDAALLIEWPERLEDRLPADALRLTLSGSGDAPRRLTWNLPAAWKGRWPPLPHS</sequence>
<reference evidence="11 12" key="1">
    <citation type="submission" date="2020-08" db="EMBL/GenBank/DDBJ databases">
        <title>Genomic Encyclopedia of Type Strains, Phase IV (KMG-IV): sequencing the most valuable type-strain genomes for metagenomic binning, comparative biology and taxonomic classification.</title>
        <authorList>
            <person name="Goeker M."/>
        </authorList>
    </citation>
    <scope>NUCLEOTIDE SEQUENCE [LARGE SCALE GENOMIC DNA]</scope>
    <source>
        <strain evidence="11 12">DSM 102189</strain>
    </source>
</reference>
<keyword evidence="12" id="KW-1185">Reference proteome</keyword>
<gene>
    <name evidence="11" type="ORF">FHS79_002389</name>
</gene>
<evidence type="ECO:0000313" key="11">
    <source>
        <dbReference type="EMBL" id="MBB6228204.1"/>
    </source>
</evidence>
<dbReference type="GO" id="GO:0002949">
    <property type="term" value="P:tRNA threonylcarbamoyladenosine modification"/>
    <property type="evidence" value="ECO:0007669"/>
    <property type="project" value="InterPro"/>
</dbReference>
<dbReference type="Pfam" id="PF02367">
    <property type="entry name" value="TsaE"/>
    <property type="match status" value="1"/>
</dbReference>